<dbReference type="WBParaSite" id="GPLIN_000032900">
    <property type="protein sequence ID" value="GPLIN_000032900"/>
    <property type="gene ID" value="GPLIN_000032900"/>
</dbReference>
<sequence length="106" mass="10590">MASYSDELMKVVIFLLLDWLLIRRNALSSSSVCFSFRRHPSGKYGGYSSASHCTGSAGMSGQDYFGIGGTGGGAGGGGIGGGSGGGAGGAGPFGHHKRSTNLILSV</sequence>
<protein>
    <submittedName>
        <fullName evidence="3">Glycine-rich cell wall structural protein 1</fullName>
    </submittedName>
</protein>
<name>A0A183BIA0_GLOPA</name>
<keyword evidence="1" id="KW-0732">Signal</keyword>
<dbReference type="AlphaFoldDB" id="A0A183BIA0"/>
<evidence type="ECO:0000313" key="2">
    <source>
        <dbReference type="Proteomes" id="UP000050741"/>
    </source>
</evidence>
<reference evidence="3" key="2">
    <citation type="submission" date="2016-06" db="UniProtKB">
        <authorList>
            <consortium name="WormBaseParasite"/>
        </authorList>
    </citation>
    <scope>IDENTIFICATION</scope>
</reference>
<feature type="signal peptide" evidence="1">
    <location>
        <begin position="1"/>
        <end position="28"/>
    </location>
</feature>
<organism evidence="2 3">
    <name type="scientific">Globodera pallida</name>
    <name type="common">Potato cyst nematode worm</name>
    <name type="synonym">Heterodera pallida</name>
    <dbReference type="NCBI Taxonomy" id="36090"/>
    <lineage>
        <taxon>Eukaryota</taxon>
        <taxon>Metazoa</taxon>
        <taxon>Ecdysozoa</taxon>
        <taxon>Nematoda</taxon>
        <taxon>Chromadorea</taxon>
        <taxon>Rhabditida</taxon>
        <taxon>Tylenchina</taxon>
        <taxon>Tylenchomorpha</taxon>
        <taxon>Tylenchoidea</taxon>
        <taxon>Heteroderidae</taxon>
        <taxon>Heteroderinae</taxon>
        <taxon>Globodera</taxon>
    </lineage>
</organism>
<dbReference type="Proteomes" id="UP000050741">
    <property type="component" value="Unassembled WGS sequence"/>
</dbReference>
<proteinExistence type="predicted"/>
<evidence type="ECO:0000313" key="3">
    <source>
        <dbReference type="WBParaSite" id="GPLIN_000032900"/>
    </source>
</evidence>
<feature type="chain" id="PRO_5008146192" evidence="1">
    <location>
        <begin position="29"/>
        <end position="106"/>
    </location>
</feature>
<keyword evidence="2" id="KW-1185">Reference proteome</keyword>
<reference evidence="2" key="1">
    <citation type="submission" date="2014-05" db="EMBL/GenBank/DDBJ databases">
        <title>The genome and life-stage specific transcriptomes of Globodera pallida elucidate key aspects of plant parasitism by a cyst nematode.</title>
        <authorList>
            <person name="Cotton J.A."/>
            <person name="Lilley C.J."/>
            <person name="Jones L.M."/>
            <person name="Kikuchi T."/>
            <person name="Reid A.J."/>
            <person name="Thorpe P."/>
            <person name="Tsai I.J."/>
            <person name="Beasley H."/>
            <person name="Blok V."/>
            <person name="Cock P.J.A."/>
            <person name="Van den Akker S.E."/>
            <person name="Holroyd N."/>
            <person name="Hunt M."/>
            <person name="Mantelin S."/>
            <person name="Naghra H."/>
            <person name="Pain A."/>
            <person name="Palomares-Rius J.E."/>
            <person name="Zarowiecki M."/>
            <person name="Berriman M."/>
            <person name="Jones J.T."/>
            <person name="Urwin P.E."/>
        </authorList>
    </citation>
    <scope>NUCLEOTIDE SEQUENCE [LARGE SCALE GENOMIC DNA]</scope>
    <source>
        <strain evidence="2">Lindley</strain>
    </source>
</reference>
<evidence type="ECO:0000256" key="1">
    <source>
        <dbReference type="SAM" id="SignalP"/>
    </source>
</evidence>
<accession>A0A183BIA0</accession>